<evidence type="ECO:0000313" key="4">
    <source>
        <dbReference type="EMBL" id="TMM47995.1"/>
    </source>
</evidence>
<protein>
    <submittedName>
        <fullName evidence="4">Phosphorelay protein</fullName>
    </submittedName>
</protein>
<dbReference type="PROSITE" id="PS50894">
    <property type="entry name" value="HPT"/>
    <property type="match status" value="1"/>
</dbReference>
<evidence type="ECO:0000313" key="5">
    <source>
        <dbReference type="Proteomes" id="UP000307702"/>
    </source>
</evidence>
<gene>
    <name evidence="4" type="ORF">FCS21_02000</name>
</gene>
<evidence type="ECO:0000256" key="2">
    <source>
        <dbReference type="PROSITE-ProRule" id="PRU00110"/>
    </source>
</evidence>
<dbReference type="GO" id="GO:0000160">
    <property type="term" value="P:phosphorelay signal transduction system"/>
    <property type="evidence" value="ECO:0007669"/>
    <property type="project" value="UniProtKB-KW"/>
</dbReference>
<dbReference type="AlphaFoldDB" id="A0A8H2JQE2"/>
<name>A0A8H2JQE2_9GAMM</name>
<reference evidence="4 5" key="1">
    <citation type="submission" date="2019-05" db="EMBL/GenBank/DDBJ databases">
        <title>Colwellia ponticola sp. nov., isolated from seawater.</title>
        <authorList>
            <person name="Yoon J.-H."/>
        </authorList>
    </citation>
    <scope>NUCLEOTIDE SEQUENCE [LARGE SCALE GENOMIC DNA]</scope>
    <source>
        <strain evidence="4 5">OISW-25</strain>
    </source>
</reference>
<keyword evidence="5" id="KW-1185">Reference proteome</keyword>
<evidence type="ECO:0000259" key="3">
    <source>
        <dbReference type="PROSITE" id="PS50894"/>
    </source>
</evidence>
<dbReference type="Pfam" id="PF01627">
    <property type="entry name" value="Hpt"/>
    <property type="match status" value="1"/>
</dbReference>
<accession>A0A8H2JQE2</accession>
<feature type="domain" description="HPt" evidence="3">
    <location>
        <begin position="1"/>
        <end position="85"/>
    </location>
</feature>
<dbReference type="Gene3D" id="1.20.120.160">
    <property type="entry name" value="HPT domain"/>
    <property type="match status" value="1"/>
</dbReference>
<organism evidence="4 5">
    <name type="scientific">Colwellia ponticola</name>
    <dbReference type="NCBI Taxonomy" id="2304625"/>
    <lineage>
        <taxon>Bacteria</taxon>
        <taxon>Pseudomonadati</taxon>
        <taxon>Pseudomonadota</taxon>
        <taxon>Gammaproteobacteria</taxon>
        <taxon>Alteromonadales</taxon>
        <taxon>Colwelliaceae</taxon>
        <taxon>Colwellia</taxon>
    </lineage>
</organism>
<dbReference type="GO" id="GO:0004672">
    <property type="term" value="F:protein kinase activity"/>
    <property type="evidence" value="ECO:0007669"/>
    <property type="project" value="UniProtKB-ARBA"/>
</dbReference>
<sequence length="89" mass="10207">MFTLYCQQVEIYLNDIENALLNDSSAQWQAHCHKMKGATASVGMRQLHGQLQLLEKTEASKEKKTQLLNEVIISNEQAILAFKTWLENK</sequence>
<proteinExistence type="predicted"/>
<keyword evidence="1" id="KW-0902">Two-component regulatory system</keyword>
<dbReference type="SUPFAM" id="SSF47226">
    <property type="entry name" value="Histidine-containing phosphotransfer domain, HPT domain"/>
    <property type="match status" value="1"/>
</dbReference>
<dbReference type="EMBL" id="SZVP01000001">
    <property type="protein sequence ID" value="TMM47995.1"/>
    <property type="molecule type" value="Genomic_DNA"/>
</dbReference>
<dbReference type="Proteomes" id="UP000307702">
    <property type="component" value="Unassembled WGS sequence"/>
</dbReference>
<dbReference type="InterPro" id="IPR008207">
    <property type="entry name" value="Sig_transdc_His_kin_Hpt_dom"/>
</dbReference>
<evidence type="ECO:0000256" key="1">
    <source>
        <dbReference type="ARBA" id="ARBA00023012"/>
    </source>
</evidence>
<keyword evidence="2" id="KW-0597">Phosphoprotein</keyword>
<feature type="modified residue" description="Phosphohistidine" evidence="2">
    <location>
        <position position="33"/>
    </location>
</feature>
<dbReference type="InterPro" id="IPR036641">
    <property type="entry name" value="HPT_dom_sf"/>
</dbReference>
<comment type="caution">
    <text evidence="4">The sequence shown here is derived from an EMBL/GenBank/DDBJ whole genome shotgun (WGS) entry which is preliminary data.</text>
</comment>
<dbReference type="OrthoDB" id="6227564at2"/>